<keyword evidence="3" id="KW-1185">Reference proteome</keyword>
<evidence type="ECO:0000313" key="2">
    <source>
        <dbReference type="EMBL" id="OLP85177.1"/>
    </source>
</evidence>
<sequence>MDAQGQHEMAQAIGPKKLHDFHGAPVKVTSSDKRLLQAAVGLDWATEAGEAHQAGGAACAALPKETPQGEENKLPGNLGICAVPHTYIAKTASVCWLGHRRGTENV</sequence>
<accession>A0A1Q9CQL6</accession>
<feature type="region of interest" description="Disordered" evidence="1">
    <location>
        <begin position="1"/>
        <end position="24"/>
    </location>
</feature>
<proteinExistence type="predicted"/>
<reference evidence="2 3" key="1">
    <citation type="submission" date="2016-02" db="EMBL/GenBank/DDBJ databases">
        <title>Genome analysis of coral dinoflagellate symbionts highlights evolutionary adaptations to a symbiotic lifestyle.</title>
        <authorList>
            <person name="Aranda M."/>
            <person name="Li Y."/>
            <person name="Liew Y.J."/>
            <person name="Baumgarten S."/>
            <person name="Simakov O."/>
            <person name="Wilson M."/>
            <person name="Piel J."/>
            <person name="Ashoor H."/>
            <person name="Bougouffa S."/>
            <person name="Bajic V.B."/>
            <person name="Ryu T."/>
            <person name="Ravasi T."/>
            <person name="Bayer T."/>
            <person name="Micklem G."/>
            <person name="Kim H."/>
            <person name="Bhak J."/>
            <person name="Lajeunesse T.C."/>
            <person name="Voolstra C.R."/>
        </authorList>
    </citation>
    <scope>NUCLEOTIDE SEQUENCE [LARGE SCALE GENOMIC DNA]</scope>
    <source>
        <strain evidence="2 3">CCMP2467</strain>
    </source>
</reference>
<dbReference type="Proteomes" id="UP000186817">
    <property type="component" value="Unassembled WGS sequence"/>
</dbReference>
<evidence type="ECO:0000256" key="1">
    <source>
        <dbReference type="SAM" id="MobiDB-lite"/>
    </source>
</evidence>
<name>A0A1Q9CQL6_SYMMI</name>
<evidence type="ECO:0000313" key="3">
    <source>
        <dbReference type="Proteomes" id="UP000186817"/>
    </source>
</evidence>
<organism evidence="2 3">
    <name type="scientific">Symbiodinium microadriaticum</name>
    <name type="common">Dinoflagellate</name>
    <name type="synonym">Zooxanthella microadriatica</name>
    <dbReference type="NCBI Taxonomy" id="2951"/>
    <lineage>
        <taxon>Eukaryota</taxon>
        <taxon>Sar</taxon>
        <taxon>Alveolata</taxon>
        <taxon>Dinophyceae</taxon>
        <taxon>Suessiales</taxon>
        <taxon>Symbiodiniaceae</taxon>
        <taxon>Symbiodinium</taxon>
    </lineage>
</organism>
<comment type="caution">
    <text evidence="2">The sequence shown here is derived from an EMBL/GenBank/DDBJ whole genome shotgun (WGS) entry which is preliminary data.</text>
</comment>
<dbReference type="AlphaFoldDB" id="A0A1Q9CQL6"/>
<gene>
    <name evidence="2" type="ORF">AK812_SmicGene33866</name>
</gene>
<dbReference type="EMBL" id="LSRX01000991">
    <property type="protein sequence ID" value="OLP85177.1"/>
    <property type="molecule type" value="Genomic_DNA"/>
</dbReference>
<protein>
    <submittedName>
        <fullName evidence="2">Uncharacterized protein</fullName>
    </submittedName>
</protein>